<dbReference type="EMBL" id="CP154834">
    <property type="protein sequence ID" value="XAO75353.1"/>
    <property type="molecule type" value="Genomic_DNA"/>
</dbReference>
<evidence type="ECO:0000313" key="2">
    <source>
        <dbReference type="Proteomes" id="UP001463665"/>
    </source>
</evidence>
<gene>
    <name evidence="1" type="ORF">AAFP95_05230</name>
</gene>
<dbReference type="RefSeq" id="WP_345767087.1">
    <property type="nucleotide sequence ID" value="NZ_CP154834.1"/>
</dbReference>
<evidence type="ECO:0000313" key="1">
    <source>
        <dbReference type="EMBL" id="XAO75353.1"/>
    </source>
</evidence>
<reference evidence="1 2" key="1">
    <citation type="submission" date="2024-04" db="EMBL/GenBank/DDBJ databases">
        <title>Genome sequencing and assembly of rice foliar adapted Chryseobacterium endophyticum OsEnb-ALM-A6.</title>
        <authorList>
            <person name="Kumar S."/>
            <person name="Javed M."/>
            <person name="Chouhan V."/>
            <person name="Charishma K."/>
            <person name="Patel A."/>
            <person name="Kumar M."/>
            <person name="Sahu K.P."/>
            <person name="Kumar A."/>
        </authorList>
    </citation>
    <scope>NUCLEOTIDE SEQUENCE [LARGE SCALE GENOMIC DNA]</scope>
    <source>
        <strain evidence="1 2">OsEnb-ALM-A6</strain>
    </source>
</reference>
<dbReference type="Proteomes" id="UP001463665">
    <property type="component" value="Chromosome"/>
</dbReference>
<proteinExistence type="predicted"/>
<organism evidence="1 2">
    <name type="scientific">Chryseobacterium endophyticum</name>
    <dbReference type="NCBI Taxonomy" id="1854762"/>
    <lineage>
        <taxon>Bacteria</taxon>
        <taxon>Pseudomonadati</taxon>
        <taxon>Bacteroidota</taxon>
        <taxon>Flavobacteriia</taxon>
        <taxon>Flavobacteriales</taxon>
        <taxon>Weeksellaceae</taxon>
        <taxon>Chryseobacterium group</taxon>
        <taxon>Chryseobacterium</taxon>
    </lineage>
</organism>
<sequence length="397" mass="45498">MRNYLFLLMFLSIGLKAQGDKIDLKSLEMSNAPSIILLGISPTELESPKTKKAIILSLVNSFKKGNGVLDNYAVEITPFWLFPSKRIDALKYVGINSMGKQNIFNDIQKTSFSIAYSKDLKLNPDSGIETPSFSVGLSSRILNIRSKDNRDKIIDLTATIEDINRKLSVNFIKNIEPEIFKKCKLDGITDVDCKKIRDFEYNKFINTNDQDSIEKEKQKELDNYKLLIDAAPIFSVDFATAYSTFFSDNKFANNHFGKLGFWMTLSSGIDFTDKEDPKIEKKLNFYGIARYLEDGTTLSVDQQFLRTRNFDFGGKAEFVYNRFSISYEYIYRVNEIENTFRSSGLLAYKISDKVYINAAFGKNYGNKDNLISFLGLNWGLDSERKSVFVEEKRHDKN</sequence>
<name>A0AAU6WRY0_9FLAO</name>
<keyword evidence="2" id="KW-1185">Reference proteome</keyword>
<evidence type="ECO:0008006" key="3">
    <source>
        <dbReference type="Google" id="ProtNLM"/>
    </source>
</evidence>
<protein>
    <recommendedName>
        <fullName evidence="3">DUF3078 domain-containing protein</fullName>
    </recommendedName>
</protein>
<accession>A0AAU6WRY0</accession>
<dbReference type="AlphaFoldDB" id="A0AAU6WRY0"/>